<dbReference type="OrthoDB" id="7387101at2"/>
<feature type="compositionally biased region" description="Low complexity" evidence="1">
    <location>
        <begin position="1158"/>
        <end position="1168"/>
    </location>
</feature>
<feature type="compositionally biased region" description="Pro residues" evidence="1">
    <location>
        <begin position="1353"/>
        <end position="1368"/>
    </location>
</feature>
<keyword evidence="2" id="KW-0812">Transmembrane</keyword>
<feature type="compositionally biased region" description="Polar residues" evidence="1">
    <location>
        <begin position="1564"/>
        <end position="1576"/>
    </location>
</feature>
<dbReference type="Pfam" id="PF13699">
    <property type="entry name" value="eCIS_core"/>
    <property type="match status" value="1"/>
</dbReference>
<feature type="compositionally biased region" description="Basic and acidic residues" evidence="1">
    <location>
        <begin position="1174"/>
        <end position="1185"/>
    </location>
</feature>
<feature type="region of interest" description="Disordered" evidence="1">
    <location>
        <begin position="166"/>
        <end position="202"/>
    </location>
</feature>
<feature type="compositionally biased region" description="Basic and acidic residues" evidence="1">
    <location>
        <begin position="1146"/>
        <end position="1157"/>
    </location>
</feature>
<feature type="compositionally biased region" description="Low complexity" evidence="1">
    <location>
        <begin position="1392"/>
        <end position="1422"/>
    </location>
</feature>
<name>A0A2T9JEQ3_9CAUL</name>
<feature type="compositionally biased region" description="Low complexity" evidence="1">
    <location>
        <begin position="1430"/>
        <end position="1450"/>
    </location>
</feature>
<feature type="region of interest" description="Disordered" evidence="1">
    <location>
        <begin position="44"/>
        <end position="64"/>
    </location>
</feature>
<feature type="region of interest" description="Disordered" evidence="1">
    <location>
        <begin position="1126"/>
        <end position="1495"/>
    </location>
</feature>
<dbReference type="EMBL" id="QDKQ01000077">
    <property type="protein sequence ID" value="PVM82181.1"/>
    <property type="molecule type" value="Genomic_DNA"/>
</dbReference>
<sequence length="1724" mass="173560">MSRAAPSPAPKAPAARPQAQRSALKIGRVGDAAEMHADRVADQALGGATPPSGRASFGDGGAAAAPRALDGQIAAARGAGRPLAENHRDFFSQRFGHDFRQVRIHDGAAAAKAARTAGAQAFTLGHDIYFGEGRNRPDSAPGRELMAHELAHTLQSRPGVISRRALDGAPSADQDSAMPEASPEVQDASRTVGDLMGGGAGVHTPAVRERLRGLSPEDQGQALGHARARLPAGEAARLDSALGAAAPPAQHKADSEAGGQTPPLAARGASAPVTRQSEPPDSVPPVHERALSASTSSMQAAVQAIGGGATPTPASPAVDAGEPDQAGAAPGGATGAAAAMQAALGRLSASRVQLEAVQGLRANFQQDDADGPPSPESAMKHNAAQSLADAFVARTVQKVQALLTSAMAAPGRAVAAFNSAAEGIRASAASQGAALKAGGQGARKKIRSQRSAVRGTISQGKAKTDSGADEGSTSAKRRAKRAHDKAAGGLGKRSLTEKARIVLAYRNAVKPMEAVGATAAQNAATAAQVRSGKLLARRNGESTVLDGPVHDDRLEADAEAGIKVAEEYGKSFRTTAQDEARKIPESRGEILGKVDEITTEARKGFSDQLQQIQDGATAQQTGAKAQAAKSAEQMTGSLEASTAQALAGVDAAETQQAAGLAQGAAAAQAGLDEAIAGSIQSFADGVGEAADSLTGSIGEFVASTAETPAPEPGELAQSLAGAAPDSALADMMAQTATVAPQLAASAAEAQKGSAESAANGTAAALQGFEAQAKGFAAGAVGIGRSAKTGFEKMQASIKASADEAGKTAEDGFDSAVTNANAAYQQFGDQVEDNFRQGRTQLLDGLWSKESQGKLDHDMQDHGAKAAAEVKPRWKKALKWVVTIVVILAVIAITVATAGALGPVGVILLGAALGAAAGAVQTIAENLIDGKKWSDGVVKAMIVGAIGGAAGGAGGVLLKGVGSVALKITLDAGINIVGGVVGEVVGSLATGQQVSWTGALMGALIGAGIGAGLGIAGALKGKIRIGGAGAADAGVAPIKPPAITPPPSPSTGLRGALEKAKILAPRPGAVSPPAVRPPEAPAIADPPAPVKPKEPIGFKIGDKANAPAVDPMAAPAPPKPKEPIGFKIGDKANAPAVDPMAAPAPPKPKEPIGFKIGDKANAPAVDPMAAPAPPKPKEPIGFKIGDKANAPAVDPMAAPAPQPRRRIGFGGGEIIPEPVSGAAPSPRRQIGFGRGEVIPEPVPASPTPSAPSAASMVEPPRMTQVGGGAKAMVIEPSAPRMGSADPIRAGGRSSVEPRASATSSDGPTRPPGGASVEAAPVKPRVVEPSLAKPAEPSAKPASASEPVKPKPKAPEPAAPSASPEPVPAPKPKRRIIVSRDTFAKPAVEPPTPATAKPTPAKAAKPAGPAKTIEPAKPVAEAAPAPEPAHAPAPARAAEPVSAAEPVRAPEPSTAPTAEKPTGKRTPADEQADWERWVKEQSVLDVDGTPGLRKPQEKLVAARVEGGGSSGKGTYWEEGSARFKGASKNDKFVVMPESQAKALKFRPAGTAYDPTIQPTKRGGVQVESSGAGSGSQHNVTARAKVQAGGGSFDKTIGASRTEAHGYKELLKNGELGITRPGNASTGGVDAITVKMEGGKAKIFLNDFTGPATSKSAKATHADWIKEVESALADPKFGFGDPTRTEEIKKAMRAALDNDDIFVRTTRVEYGAKGVVTTIETPKKIPR</sequence>
<evidence type="ECO:0000313" key="5">
    <source>
        <dbReference type="Proteomes" id="UP000245073"/>
    </source>
</evidence>
<feature type="domain" description="eCIS core" evidence="3">
    <location>
        <begin position="82"/>
        <end position="158"/>
    </location>
</feature>
<proteinExistence type="predicted"/>
<feature type="region of interest" description="Disordered" evidence="1">
    <location>
        <begin position="242"/>
        <end position="290"/>
    </location>
</feature>
<keyword evidence="5" id="KW-1185">Reference proteome</keyword>
<feature type="compositionally biased region" description="Pro residues" evidence="1">
    <location>
        <begin position="1239"/>
        <end position="1248"/>
    </location>
</feature>
<feature type="region of interest" description="Disordered" evidence="1">
    <location>
        <begin position="305"/>
        <end position="332"/>
    </location>
</feature>
<dbReference type="RefSeq" id="WP_109455356.1">
    <property type="nucleotide sequence ID" value="NZ_QDKQ01000077.1"/>
</dbReference>
<feature type="transmembrane region" description="Helical" evidence="2">
    <location>
        <begin position="879"/>
        <end position="899"/>
    </location>
</feature>
<feature type="compositionally biased region" description="Low complexity" evidence="1">
    <location>
        <begin position="1130"/>
        <end position="1140"/>
    </location>
</feature>
<feature type="compositionally biased region" description="Low complexity" evidence="1">
    <location>
        <begin position="1"/>
        <end position="23"/>
    </location>
</feature>
<accession>A0A2T9JEQ3</accession>
<evidence type="ECO:0000256" key="1">
    <source>
        <dbReference type="SAM" id="MobiDB-lite"/>
    </source>
</evidence>
<organism evidence="4 5">
    <name type="scientific">Caulobacter endophyticus</name>
    <dbReference type="NCBI Taxonomy" id="2172652"/>
    <lineage>
        <taxon>Bacteria</taxon>
        <taxon>Pseudomonadati</taxon>
        <taxon>Pseudomonadota</taxon>
        <taxon>Alphaproteobacteria</taxon>
        <taxon>Caulobacterales</taxon>
        <taxon>Caulobacteraceae</taxon>
        <taxon>Caulobacter</taxon>
    </lineage>
</organism>
<evidence type="ECO:0000256" key="2">
    <source>
        <dbReference type="SAM" id="Phobius"/>
    </source>
</evidence>
<feature type="region of interest" description="Disordered" evidence="1">
    <location>
        <begin position="1549"/>
        <end position="1576"/>
    </location>
</feature>
<feature type="transmembrane region" description="Helical" evidence="2">
    <location>
        <begin position="995"/>
        <end position="1018"/>
    </location>
</feature>
<feature type="compositionally biased region" description="Low complexity" evidence="1">
    <location>
        <begin position="1187"/>
        <end position="1198"/>
    </location>
</feature>
<gene>
    <name evidence="4" type="ORF">DDF67_24570</name>
</gene>
<dbReference type="Proteomes" id="UP000245073">
    <property type="component" value="Unassembled WGS sequence"/>
</dbReference>
<feature type="transmembrane region" description="Helical" evidence="2">
    <location>
        <begin position="935"/>
        <end position="957"/>
    </location>
</feature>
<feature type="region of interest" description="Disordered" evidence="1">
    <location>
        <begin position="435"/>
        <end position="491"/>
    </location>
</feature>
<reference evidence="4 5" key="1">
    <citation type="submission" date="2018-04" db="EMBL/GenBank/DDBJ databases">
        <title>The genome sequence of Caulobacter sp. 744.</title>
        <authorList>
            <person name="Gao J."/>
            <person name="Sun J."/>
        </authorList>
    </citation>
    <scope>NUCLEOTIDE SEQUENCE [LARGE SCALE GENOMIC DNA]</scope>
    <source>
        <strain evidence="4 5">774</strain>
    </source>
</reference>
<feature type="compositionally biased region" description="Low complexity" evidence="1">
    <location>
        <begin position="1326"/>
        <end position="1345"/>
    </location>
</feature>
<evidence type="ECO:0000259" key="3">
    <source>
        <dbReference type="Pfam" id="PF13699"/>
    </source>
</evidence>
<evidence type="ECO:0000313" key="4">
    <source>
        <dbReference type="EMBL" id="PVM82181.1"/>
    </source>
</evidence>
<keyword evidence="2" id="KW-0472">Membrane</keyword>
<protein>
    <recommendedName>
        <fullName evidence="3">eCIS core domain-containing protein</fullName>
    </recommendedName>
</protein>
<feature type="region of interest" description="Disordered" evidence="1">
    <location>
        <begin position="1"/>
        <end position="31"/>
    </location>
</feature>
<comment type="caution">
    <text evidence="4">The sequence shown here is derived from an EMBL/GenBank/DDBJ whole genome shotgun (WGS) entry which is preliminary data.</text>
</comment>
<keyword evidence="2" id="KW-1133">Transmembrane helix</keyword>
<dbReference type="InterPro" id="IPR025295">
    <property type="entry name" value="eCIS_core_dom"/>
</dbReference>